<keyword evidence="2" id="KW-0645">Protease</keyword>
<dbReference type="OrthoDB" id="6058745at2"/>
<evidence type="ECO:0000256" key="2">
    <source>
        <dbReference type="ARBA" id="ARBA00022670"/>
    </source>
</evidence>
<evidence type="ECO:0000256" key="4">
    <source>
        <dbReference type="ARBA" id="ARBA00022807"/>
    </source>
</evidence>
<keyword evidence="4" id="KW-0788">Thiol protease</keyword>
<protein>
    <recommendedName>
        <fullName evidence="5">NlpC/P60 domain-containing protein</fullName>
    </recommendedName>
</protein>
<name>A0A4Y8REA9_9HYPH</name>
<dbReference type="PROSITE" id="PS51935">
    <property type="entry name" value="NLPC_P60"/>
    <property type="match status" value="1"/>
</dbReference>
<evidence type="ECO:0000256" key="3">
    <source>
        <dbReference type="ARBA" id="ARBA00022801"/>
    </source>
</evidence>
<evidence type="ECO:0000256" key="1">
    <source>
        <dbReference type="ARBA" id="ARBA00007074"/>
    </source>
</evidence>
<dbReference type="Gene3D" id="3.90.1720.10">
    <property type="entry name" value="endopeptidase domain like (from Nostoc punctiforme)"/>
    <property type="match status" value="1"/>
</dbReference>
<proteinExistence type="inferred from homology"/>
<dbReference type="InterPro" id="IPR038765">
    <property type="entry name" value="Papain-like_cys_pep_sf"/>
</dbReference>
<comment type="caution">
    <text evidence="6">The sequence shown here is derived from an EMBL/GenBank/DDBJ whole genome shotgun (WGS) entry which is preliminary data.</text>
</comment>
<sequence>MSPFDPFVGLPYGVRSRGPTAYDCWGLVVEVYRQALGIHLPLFGDAASGADEDRLFREERDFVRPVERAELFDLVLIRERPWHIGLWAGRASILHMPFEGTSIIEPVTRFGRRIEGYYRHVERL</sequence>
<evidence type="ECO:0000313" key="6">
    <source>
        <dbReference type="EMBL" id="TFF20551.1"/>
    </source>
</evidence>
<dbReference type="InterPro" id="IPR000064">
    <property type="entry name" value="NLP_P60_dom"/>
</dbReference>
<organism evidence="6 7">
    <name type="scientific">Jiella endophytica</name>
    <dbReference type="NCBI Taxonomy" id="2558362"/>
    <lineage>
        <taxon>Bacteria</taxon>
        <taxon>Pseudomonadati</taxon>
        <taxon>Pseudomonadota</taxon>
        <taxon>Alphaproteobacteria</taxon>
        <taxon>Hyphomicrobiales</taxon>
        <taxon>Aurantimonadaceae</taxon>
        <taxon>Jiella</taxon>
    </lineage>
</organism>
<evidence type="ECO:0000313" key="7">
    <source>
        <dbReference type="Proteomes" id="UP000298179"/>
    </source>
</evidence>
<dbReference type="EMBL" id="SOZD01000005">
    <property type="protein sequence ID" value="TFF20551.1"/>
    <property type="molecule type" value="Genomic_DNA"/>
</dbReference>
<dbReference type="SUPFAM" id="SSF54001">
    <property type="entry name" value="Cysteine proteinases"/>
    <property type="match status" value="1"/>
</dbReference>
<reference evidence="6 7" key="1">
    <citation type="submission" date="2019-03" db="EMBL/GenBank/DDBJ databases">
        <title>Jiella endophytica sp. nov., a novel endophytic bacterium isolated from root of Ficus microcarpa Linn. f.</title>
        <authorList>
            <person name="Tuo L."/>
        </authorList>
    </citation>
    <scope>NUCLEOTIDE SEQUENCE [LARGE SCALE GENOMIC DNA]</scope>
    <source>
        <strain evidence="6 7">CBS5Q-3</strain>
    </source>
</reference>
<dbReference type="Proteomes" id="UP000298179">
    <property type="component" value="Unassembled WGS sequence"/>
</dbReference>
<keyword evidence="7" id="KW-1185">Reference proteome</keyword>
<accession>A0A4Y8REA9</accession>
<gene>
    <name evidence="6" type="ORF">E3C22_16720</name>
</gene>
<evidence type="ECO:0000259" key="5">
    <source>
        <dbReference type="PROSITE" id="PS51935"/>
    </source>
</evidence>
<keyword evidence="3" id="KW-0378">Hydrolase</keyword>
<feature type="domain" description="NlpC/P60" evidence="5">
    <location>
        <begin position="1"/>
        <end position="124"/>
    </location>
</feature>
<comment type="similarity">
    <text evidence="1">Belongs to the peptidase C40 family.</text>
</comment>
<dbReference type="RefSeq" id="WP_134763200.1">
    <property type="nucleotide sequence ID" value="NZ_SOZD01000005.1"/>
</dbReference>
<dbReference type="AlphaFoldDB" id="A0A4Y8REA9"/>
<dbReference type="GO" id="GO:0006508">
    <property type="term" value="P:proteolysis"/>
    <property type="evidence" value="ECO:0007669"/>
    <property type="project" value="UniProtKB-KW"/>
</dbReference>
<dbReference type="Pfam" id="PF00877">
    <property type="entry name" value="NLPC_P60"/>
    <property type="match status" value="1"/>
</dbReference>
<dbReference type="GO" id="GO:0008234">
    <property type="term" value="F:cysteine-type peptidase activity"/>
    <property type="evidence" value="ECO:0007669"/>
    <property type="project" value="UniProtKB-KW"/>
</dbReference>